<name>A0ABV6S489_9SPHN</name>
<keyword evidence="2" id="KW-1185">Reference proteome</keyword>
<proteinExistence type="predicted"/>
<evidence type="ECO:0000313" key="1">
    <source>
        <dbReference type="EMBL" id="MFC0684025.1"/>
    </source>
</evidence>
<dbReference type="Proteomes" id="UP001589858">
    <property type="component" value="Unassembled WGS sequence"/>
</dbReference>
<accession>A0ABV6S489</accession>
<dbReference type="RefSeq" id="WP_267225077.1">
    <property type="nucleotide sequence ID" value="NZ_JAPCWC010000056.1"/>
</dbReference>
<protein>
    <submittedName>
        <fullName evidence="1">Uncharacterized protein</fullName>
    </submittedName>
</protein>
<organism evidence="1 2">
    <name type="scientific">Novosphingobium clariflavum</name>
    <dbReference type="NCBI Taxonomy" id="2029884"/>
    <lineage>
        <taxon>Bacteria</taxon>
        <taxon>Pseudomonadati</taxon>
        <taxon>Pseudomonadota</taxon>
        <taxon>Alphaproteobacteria</taxon>
        <taxon>Sphingomonadales</taxon>
        <taxon>Sphingomonadaceae</taxon>
        <taxon>Novosphingobium</taxon>
    </lineage>
</organism>
<evidence type="ECO:0000313" key="2">
    <source>
        <dbReference type="Proteomes" id="UP001589858"/>
    </source>
</evidence>
<gene>
    <name evidence="1" type="ORF">ACFFF8_05420</name>
</gene>
<reference evidence="1 2" key="1">
    <citation type="submission" date="2024-09" db="EMBL/GenBank/DDBJ databases">
        <authorList>
            <person name="Sun Q."/>
            <person name="Mori K."/>
        </authorList>
    </citation>
    <scope>NUCLEOTIDE SEQUENCE [LARGE SCALE GENOMIC DNA]</scope>
    <source>
        <strain evidence="1 2">CICC 11035S</strain>
    </source>
</reference>
<dbReference type="EMBL" id="JBHLTM010000025">
    <property type="protein sequence ID" value="MFC0684025.1"/>
    <property type="molecule type" value="Genomic_DNA"/>
</dbReference>
<comment type="caution">
    <text evidence="1">The sequence shown here is derived from an EMBL/GenBank/DDBJ whole genome shotgun (WGS) entry which is preliminary data.</text>
</comment>
<sequence length="155" mass="17497">MKVKDALDGYDYDLPLMDALDNPGLSVTRRVLAGAIIGEGLDTAYFATGELVEAFVALKIDARRKVRHGEGFLALEAILADKNPFQMRLWYLLCDKAIHEAMFDLAWLRGLAYERGRMAQVLREEALPHQYIADRDLVDDTTAAEMMRSLTHPQE</sequence>